<proteinExistence type="predicted"/>
<dbReference type="RefSeq" id="WP_039168767.1">
    <property type="nucleotide sequence ID" value="NZ_CP126975.1"/>
</dbReference>
<sequence>MSNQYTAEEIKEILLDEGYRSVTILHEKMIGLKVDGIGYLIELYENGDIQLAYLVTNMSNLSLEKVNDWNSNIRFGCLYVEGSQLTFSLGIPVLDERLSRADIAKAVSRMLEAVRTIDILEFVED</sequence>
<keyword evidence="2" id="KW-1185">Reference proteome</keyword>
<accession>A0AAX3XEX0</accession>
<evidence type="ECO:0000313" key="2">
    <source>
        <dbReference type="Proteomes" id="UP001226750"/>
    </source>
</evidence>
<name>A0AAX3XEX0_9PAST</name>
<gene>
    <name evidence="1" type="ORF">QP018_04525</name>
</gene>
<evidence type="ECO:0000313" key="1">
    <source>
        <dbReference type="EMBL" id="WIM80499.1"/>
    </source>
</evidence>
<dbReference type="Proteomes" id="UP001226750">
    <property type="component" value="Chromosome"/>
</dbReference>
<protein>
    <submittedName>
        <fullName evidence="1">YbjN domain-containing protein</fullName>
    </submittedName>
</protein>
<dbReference type="AlphaFoldDB" id="A0AAX3XEX0"/>
<organism evidence="1 2">
    <name type="scientific">Gallibacterium anatis</name>
    <dbReference type="NCBI Taxonomy" id="750"/>
    <lineage>
        <taxon>Bacteria</taxon>
        <taxon>Pseudomonadati</taxon>
        <taxon>Pseudomonadota</taxon>
        <taxon>Gammaproteobacteria</taxon>
        <taxon>Pasteurellales</taxon>
        <taxon>Pasteurellaceae</taxon>
        <taxon>Gallibacterium</taxon>
    </lineage>
</organism>
<dbReference type="EMBL" id="CP126975">
    <property type="protein sequence ID" value="WIM80499.1"/>
    <property type="molecule type" value="Genomic_DNA"/>
</dbReference>
<reference evidence="1 2" key="1">
    <citation type="submission" date="2023-06" db="EMBL/GenBank/DDBJ databases">
        <title>Complete Genome Sequence of Gallibacterium anatis Strain BJF12, Isolated from a chicken with diarrhea.</title>
        <authorList>
            <person name="Guo F."/>
            <person name="Bu W."/>
            <person name="Xu F."/>
            <person name="Wen T."/>
        </authorList>
    </citation>
    <scope>NUCLEOTIDE SEQUENCE [LARGE SCALE GENOMIC DNA]</scope>
    <source>
        <strain evidence="1 2">BJF12</strain>
    </source>
</reference>